<dbReference type="KEGG" id="cmp:Cha6605_2522"/>
<name>K9UFG9_CHAP6</name>
<organism evidence="1 2">
    <name type="scientific">Chamaesiphon minutus (strain ATCC 27169 / PCC 6605)</name>
    <dbReference type="NCBI Taxonomy" id="1173020"/>
    <lineage>
        <taxon>Bacteria</taxon>
        <taxon>Bacillati</taxon>
        <taxon>Cyanobacteriota</taxon>
        <taxon>Cyanophyceae</taxon>
        <taxon>Gomontiellales</taxon>
        <taxon>Chamaesiphonaceae</taxon>
        <taxon>Chamaesiphon</taxon>
    </lineage>
</organism>
<protein>
    <submittedName>
        <fullName evidence="1">Chemotaxis protein histidine kinase-like protein</fullName>
    </submittedName>
</protein>
<evidence type="ECO:0000313" key="2">
    <source>
        <dbReference type="Proteomes" id="UP000010366"/>
    </source>
</evidence>
<dbReference type="AlphaFoldDB" id="K9UFG9"/>
<reference evidence="1 2" key="1">
    <citation type="submission" date="2012-05" db="EMBL/GenBank/DDBJ databases">
        <title>Finished chromosome of genome of Chamaesiphon sp. PCC 6605.</title>
        <authorList>
            <consortium name="US DOE Joint Genome Institute"/>
            <person name="Gugger M."/>
            <person name="Coursin T."/>
            <person name="Rippka R."/>
            <person name="Tandeau De Marsac N."/>
            <person name="Huntemann M."/>
            <person name="Wei C.-L."/>
            <person name="Han J."/>
            <person name="Detter J.C."/>
            <person name="Han C."/>
            <person name="Tapia R."/>
            <person name="Chen A."/>
            <person name="Kyrpides N."/>
            <person name="Mavromatis K."/>
            <person name="Markowitz V."/>
            <person name="Szeto E."/>
            <person name="Ivanova N."/>
            <person name="Pagani I."/>
            <person name="Pati A."/>
            <person name="Goodwin L."/>
            <person name="Nordberg H.P."/>
            <person name="Cantor M.N."/>
            <person name="Hua S.X."/>
            <person name="Woyke T."/>
            <person name="Kerfeld C.A."/>
        </authorList>
    </citation>
    <scope>NUCLEOTIDE SEQUENCE [LARGE SCALE GENOMIC DNA]</scope>
    <source>
        <strain evidence="2">ATCC 27169 / PCC 6605</strain>
    </source>
</reference>
<dbReference type="STRING" id="1173020.Cha6605_2522"/>
<proteinExistence type="predicted"/>
<keyword evidence="2" id="KW-1185">Reference proteome</keyword>
<keyword evidence="1" id="KW-0808">Transferase</keyword>
<dbReference type="eggNOG" id="COG0642">
    <property type="taxonomic scope" value="Bacteria"/>
</dbReference>
<dbReference type="RefSeq" id="WP_015159722.1">
    <property type="nucleotide sequence ID" value="NC_019697.1"/>
</dbReference>
<evidence type="ECO:0000313" key="1">
    <source>
        <dbReference type="EMBL" id="AFY93575.1"/>
    </source>
</evidence>
<keyword evidence="1" id="KW-0418">Kinase</keyword>
<dbReference type="InterPro" id="IPR036890">
    <property type="entry name" value="HATPase_C_sf"/>
</dbReference>
<dbReference type="Proteomes" id="UP000010366">
    <property type="component" value="Chromosome"/>
</dbReference>
<dbReference type="SUPFAM" id="SSF55874">
    <property type="entry name" value="ATPase domain of HSP90 chaperone/DNA topoisomerase II/histidine kinase"/>
    <property type="match status" value="1"/>
</dbReference>
<gene>
    <name evidence="1" type="ORF">Cha6605_2522</name>
</gene>
<dbReference type="EMBL" id="CP003600">
    <property type="protein sequence ID" value="AFY93575.1"/>
    <property type="molecule type" value="Genomic_DNA"/>
</dbReference>
<sequence length="296" mass="33182">MTVKIEIPVIYHTSKHCHSLLEIWHTVNQKLDTSSDLTLDFQKCSFLSHLGVAFLGGLSHHVRSKGGQLNFDWETLQPKVHTNLAQNGFLFGFNRGIEPWSGNSIPYRQDLDQNKCAIMEYLLNNWLGKSWVNISSGLQGAIAGSVWEIYANAFEHSNSSLGVFSCGQNYPNKKELHLTIVDFGQGIANNVRSLSQNQSLDSAQALEWAFQPGNSTAIKTFKRGIGLSTLQNFVSTNRGNLKIFSNDGYVNIKDNKVIYEKRTLDFQGTLINIAFKCDESYYCLASEVTSGVKKRF</sequence>
<dbReference type="Gene3D" id="3.30.565.10">
    <property type="entry name" value="Histidine kinase-like ATPase, C-terminal domain"/>
    <property type="match status" value="1"/>
</dbReference>
<dbReference type="HOGENOM" id="CLU_083260_0_0_3"/>
<accession>K9UFG9</accession>
<dbReference type="GO" id="GO:0016301">
    <property type="term" value="F:kinase activity"/>
    <property type="evidence" value="ECO:0007669"/>
    <property type="project" value="UniProtKB-KW"/>
</dbReference>